<reference evidence="1 2" key="1">
    <citation type="submission" date="2021-08" db="EMBL/GenBank/DDBJ databases">
        <title>Comparative Genomics Analysis of the Genus Qipengyuania Reveals Extensive Genetic Diversity and Metabolic Versatility, Including the Description of Fifteen Novel Species.</title>
        <authorList>
            <person name="Liu Y."/>
        </authorList>
    </citation>
    <scope>NUCLEOTIDE SEQUENCE [LARGE SCALE GENOMIC DNA]</scope>
    <source>
        <strain evidence="1 2">GH25</strain>
    </source>
</reference>
<accession>A0ABS7JJQ0</accession>
<name>A0ABS7JJQ0_9SPHN</name>
<evidence type="ECO:0000313" key="2">
    <source>
        <dbReference type="Proteomes" id="UP000776651"/>
    </source>
</evidence>
<dbReference type="RefSeq" id="WP_221598166.1">
    <property type="nucleotide sequence ID" value="NZ_JAIGNQ010000003.1"/>
</dbReference>
<evidence type="ECO:0000313" key="1">
    <source>
        <dbReference type="EMBL" id="MBX7488852.1"/>
    </source>
</evidence>
<protein>
    <submittedName>
        <fullName evidence="1">Uncharacterized protein</fullName>
    </submittedName>
</protein>
<dbReference type="EMBL" id="JAIGNQ010000003">
    <property type="protein sequence ID" value="MBX7488852.1"/>
    <property type="molecule type" value="Genomic_DNA"/>
</dbReference>
<gene>
    <name evidence="1" type="ORF">K3177_10035</name>
</gene>
<sequence length="265" mass="29429">MAELSDPALELAALCDRLNLAHQTRGDQFLASTFEVDPWSPEFFQILGSITTRTVALSRLLKSIGANEAVLTGAENHLTQIRGAFSHAGLSNHWKNHGQRCVSAEHSSPIRMLSPAIPSEYSFPNLTPEEVTELLGLTQTLLEWLKEAQLGERDFIRESLIEGLENFRFRLERLDWFGWGYSIESLREVILAYLTLERGIDMNANPEIGALLKRTGKLLKAVFGHAERAKGAWETGDWLLSAYSQAMRVGGGPVAGYIAGYLTQT</sequence>
<organism evidence="1 2">
    <name type="scientific">Qipengyuania pacifica</name>
    <dbReference type="NCBI Taxonomy" id="2860199"/>
    <lineage>
        <taxon>Bacteria</taxon>
        <taxon>Pseudomonadati</taxon>
        <taxon>Pseudomonadota</taxon>
        <taxon>Alphaproteobacteria</taxon>
        <taxon>Sphingomonadales</taxon>
        <taxon>Erythrobacteraceae</taxon>
        <taxon>Qipengyuania</taxon>
    </lineage>
</organism>
<dbReference type="Proteomes" id="UP000776651">
    <property type="component" value="Unassembled WGS sequence"/>
</dbReference>
<proteinExistence type="predicted"/>
<keyword evidence="2" id="KW-1185">Reference proteome</keyword>
<comment type="caution">
    <text evidence="1">The sequence shown here is derived from an EMBL/GenBank/DDBJ whole genome shotgun (WGS) entry which is preliminary data.</text>
</comment>